<dbReference type="PROSITE" id="PS50005">
    <property type="entry name" value="TPR"/>
    <property type="match status" value="1"/>
</dbReference>
<evidence type="ECO:0000256" key="1">
    <source>
        <dbReference type="ARBA" id="ARBA00022670"/>
    </source>
</evidence>
<dbReference type="InterPro" id="IPR019734">
    <property type="entry name" value="TPR_rpt"/>
</dbReference>
<feature type="domain" description="Peptidase M48" evidence="10">
    <location>
        <begin position="65"/>
        <end position="253"/>
    </location>
</feature>
<keyword evidence="4 8" id="KW-0574">Periplasm</keyword>
<name>K2KFT5_9GAMM</name>
<dbReference type="Gene3D" id="3.30.2010.10">
    <property type="entry name" value="Metalloproteases ('zincins'), catalytic domain"/>
    <property type="match status" value="1"/>
</dbReference>
<dbReference type="InterPro" id="IPR001915">
    <property type="entry name" value="Peptidase_M48"/>
</dbReference>
<dbReference type="Pfam" id="PF01435">
    <property type="entry name" value="Peptidase_M48"/>
    <property type="match status" value="1"/>
</dbReference>
<evidence type="ECO:0000313" key="11">
    <source>
        <dbReference type="EMBL" id="EKE76180.1"/>
    </source>
</evidence>
<comment type="subcellular location">
    <subcellularLocation>
        <location evidence="8">Periplasm</location>
    </subcellularLocation>
</comment>
<keyword evidence="5 8" id="KW-0378">Hydrolase</keyword>
<evidence type="ECO:0000256" key="6">
    <source>
        <dbReference type="ARBA" id="ARBA00022833"/>
    </source>
</evidence>
<keyword evidence="1 8" id="KW-0645">Protease</keyword>
<accession>K2KFT5</accession>
<evidence type="ECO:0000256" key="2">
    <source>
        <dbReference type="ARBA" id="ARBA00022723"/>
    </source>
</evidence>
<dbReference type="Proteomes" id="UP000006755">
    <property type="component" value="Unassembled WGS sequence"/>
</dbReference>
<feature type="repeat" description="TPR" evidence="9">
    <location>
        <begin position="303"/>
        <end position="336"/>
    </location>
</feature>
<keyword evidence="6 8" id="KW-0862">Zinc</keyword>
<dbReference type="STRING" id="745411.B3C1_04710"/>
<feature type="binding site" evidence="8">
    <location>
        <position position="195"/>
    </location>
    <ligand>
        <name>Zn(2+)</name>
        <dbReference type="ChEBI" id="CHEBI:29105"/>
        <note>catalytic</note>
    </ligand>
</feature>
<dbReference type="InterPro" id="IPR051156">
    <property type="entry name" value="Mito/Outer_Membr_Metalloprot"/>
</dbReference>
<dbReference type="PANTHER" id="PTHR22726:SF1">
    <property type="entry name" value="METALLOENDOPEPTIDASE OMA1, MITOCHONDRIAL"/>
    <property type="match status" value="1"/>
</dbReference>
<dbReference type="SUPFAM" id="SSF48452">
    <property type="entry name" value="TPR-like"/>
    <property type="match status" value="1"/>
</dbReference>
<dbReference type="InterPro" id="IPR030873">
    <property type="entry name" value="Protease_BepA"/>
</dbReference>
<keyword evidence="3 8" id="KW-0732">Signal</keyword>
<comment type="similarity">
    <text evidence="8">Belongs to the peptidase M48 family. BepA subfamily.</text>
</comment>
<dbReference type="GO" id="GO:0008270">
    <property type="term" value="F:zinc ion binding"/>
    <property type="evidence" value="ECO:0007669"/>
    <property type="project" value="UniProtKB-UniRule"/>
</dbReference>
<dbReference type="AlphaFoldDB" id="K2KFT5"/>
<proteinExistence type="inferred from homology"/>
<reference evidence="11 12" key="1">
    <citation type="journal article" date="2012" name="J. Bacteriol.">
        <title>Genome Sequence of Gallaecimonas xiamenensis Type Strain 3-C-1.</title>
        <authorList>
            <person name="Lai Q."/>
            <person name="Wang L."/>
            <person name="Wang W."/>
            <person name="Shao Z."/>
        </authorList>
    </citation>
    <scope>NUCLEOTIDE SEQUENCE [LARGE SCALE GENOMIC DNA]</scope>
    <source>
        <strain evidence="11 12">3-C-1</strain>
    </source>
</reference>
<evidence type="ECO:0000256" key="8">
    <source>
        <dbReference type="HAMAP-Rule" id="MF_00997"/>
    </source>
</evidence>
<protein>
    <recommendedName>
        <fullName evidence="8">Beta-barrel assembly-enhancing protease</fullName>
        <ecNumber evidence="8">3.4.-.-</ecNumber>
    </recommendedName>
</protein>
<dbReference type="GO" id="GO:0051603">
    <property type="term" value="P:proteolysis involved in protein catabolic process"/>
    <property type="evidence" value="ECO:0007669"/>
    <property type="project" value="TreeGrafter"/>
</dbReference>
<evidence type="ECO:0000259" key="10">
    <source>
        <dbReference type="Pfam" id="PF01435"/>
    </source>
</evidence>
<keyword evidence="12" id="KW-1185">Reference proteome</keyword>
<keyword evidence="7 8" id="KW-0482">Metalloprotease</keyword>
<feature type="binding site" evidence="8">
    <location>
        <position position="134"/>
    </location>
    <ligand>
        <name>Zn(2+)</name>
        <dbReference type="ChEBI" id="CHEBI:29105"/>
        <note>catalytic</note>
    </ligand>
</feature>
<dbReference type="Gene3D" id="1.25.40.10">
    <property type="entry name" value="Tetratricopeptide repeat domain"/>
    <property type="match status" value="1"/>
</dbReference>
<evidence type="ECO:0000256" key="5">
    <source>
        <dbReference type="ARBA" id="ARBA00022801"/>
    </source>
</evidence>
<evidence type="ECO:0000313" key="12">
    <source>
        <dbReference type="Proteomes" id="UP000006755"/>
    </source>
</evidence>
<comment type="function">
    <text evidence="8">Functions as both a chaperone and a metalloprotease. Maintains the integrity of the outer membrane by promoting either the assembly or the elimination of outer membrane proteins, depending on their folding state.</text>
</comment>
<feature type="chain" id="PRO_5009015946" description="Beta-barrel assembly-enhancing protease" evidence="8">
    <location>
        <begin position="24"/>
        <end position="480"/>
    </location>
</feature>
<evidence type="ECO:0000256" key="4">
    <source>
        <dbReference type="ARBA" id="ARBA00022764"/>
    </source>
</evidence>
<dbReference type="EMBL" id="AMRI01000005">
    <property type="protein sequence ID" value="EKE76180.1"/>
    <property type="molecule type" value="Genomic_DNA"/>
</dbReference>
<dbReference type="RefSeq" id="WP_008483262.1">
    <property type="nucleotide sequence ID" value="NZ_AMRI01000005.1"/>
</dbReference>
<dbReference type="InterPro" id="IPR011990">
    <property type="entry name" value="TPR-like_helical_dom_sf"/>
</dbReference>
<dbReference type="CDD" id="cd07333">
    <property type="entry name" value="M48C_bepA_like"/>
    <property type="match status" value="1"/>
</dbReference>
<keyword evidence="2 8" id="KW-0479">Metal-binding</keyword>
<dbReference type="PATRIC" id="fig|745411.4.peg.932"/>
<feature type="binding site" evidence="8">
    <location>
        <position position="130"/>
    </location>
    <ligand>
        <name>Zn(2+)</name>
        <dbReference type="ChEBI" id="CHEBI:29105"/>
        <note>catalytic</note>
    </ligand>
</feature>
<dbReference type="OrthoDB" id="9810445at2"/>
<sequence precursor="true">MKVKGFIATLLSLGLAMPLPAPAASDLPQIGTAGLSVLSLEKEESLGELYTYQLRSQAPMVLDPLVTEYVQALGHKLVSHADNVNYPFDFMVLRVNELNAFAYFGGHVALYTGIIRQAASEDELASVLAHEIAHVTQRHLARKLEQNQKNLPLTIAGIVGSILVGIANPEAGMAGLQASIAANQQFSTNYTRQNEQEADRVGFRTLYTAGFDPSGMASFFEKMVAQYRFVSKPPEFLLSHPLSESRVAEARNRAMQYPPLISQPSLEFQLTKMLIRANYGDEPAKVKGRLESELRHKQYVFEDAVHYGLGLVALQQDENQQALDIAERLIKKSPENLYYKVLKVDALIGLKRAEEAARFLAPEAGIRPNSPVVALNLANAWIYAEKGDEAIKVLEPYLYRHQEDPLAMDMMVKAQAQVKDTGAREFWQAEQLAYRGAFDRAINHFNRAYQAYGSNAIEQRRIEGRIAQVKSQKAKFEALR</sequence>
<dbReference type="HAMAP" id="MF_00997">
    <property type="entry name" value="Protease_BepA"/>
    <property type="match status" value="1"/>
</dbReference>
<dbReference type="GO" id="GO:0016020">
    <property type="term" value="C:membrane"/>
    <property type="evidence" value="ECO:0007669"/>
    <property type="project" value="InterPro"/>
</dbReference>
<dbReference type="eggNOG" id="COG4783">
    <property type="taxonomic scope" value="Bacteria"/>
</dbReference>
<organism evidence="11 12">
    <name type="scientific">Gallaecimonas xiamenensis 3-C-1</name>
    <dbReference type="NCBI Taxonomy" id="745411"/>
    <lineage>
        <taxon>Bacteria</taxon>
        <taxon>Pseudomonadati</taxon>
        <taxon>Pseudomonadota</taxon>
        <taxon>Gammaproteobacteria</taxon>
        <taxon>Enterobacterales</taxon>
        <taxon>Gallaecimonadaceae</taxon>
        <taxon>Gallaecimonas</taxon>
    </lineage>
</organism>
<feature type="signal peptide" evidence="8">
    <location>
        <begin position="1"/>
        <end position="23"/>
    </location>
</feature>
<evidence type="ECO:0000256" key="3">
    <source>
        <dbReference type="ARBA" id="ARBA00022729"/>
    </source>
</evidence>
<feature type="active site" description="Proton donor" evidence="8">
    <location>
        <position position="199"/>
    </location>
</feature>
<dbReference type="GO" id="GO:0042597">
    <property type="term" value="C:periplasmic space"/>
    <property type="evidence" value="ECO:0007669"/>
    <property type="project" value="UniProtKB-SubCell"/>
</dbReference>
<evidence type="ECO:0000256" key="7">
    <source>
        <dbReference type="ARBA" id="ARBA00023049"/>
    </source>
</evidence>
<dbReference type="PANTHER" id="PTHR22726">
    <property type="entry name" value="METALLOENDOPEPTIDASE OMA1"/>
    <property type="match status" value="1"/>
</dbReference>
<feature type="active site" evidence="8">
    <location>
        <position position="131"/>
    </location>
</feature>
<dbReference type="GO" id="GO:0004222">
    <property type="term" value="F:metalloendopeptidase activity"/>
    <property type="evidence" value="ECO:0007669"/>
    <property type="project" value="InterPro"/>
</dbReference>
<comment type="caution">
    <text evidence="11">The sequence shown here is derived from an EMBL/GenBank/DDBJ whole genome shotgun (WGS) entry which is preliminary data.</text>
</comment>
<dbReference type="EC" id="3.4.-.-" evidence="8"/>
<evidence type="ECO:0000256" key="9">
    <source>
        <dbReference type="PROSITE-ProRule" id="PRU00339"/>
    </source>
</evidence>
<gene>
    <name evidence="8" type="primary">bepA</name>
    <name evidence="11" type="ORF">B3C1_04710</name>
</gene>
<comment type="cofactor">
    <cofactor evidence="8">
        <name>Zn(2+)</name>
        <dbReference type="ChEBI" id="CHEBI:29105"/>
    </cofactor>
    <text evidence="8">Binds 1 zinc ion per subunit.</text>
</comment>
<keyword evidence="9" id="KW-0802">TPR repeat</keyword>